<evidence type="ECO:0000313" key="5">
    <source>
        <dbReference type="Proteomes" id="UP000663203"/>
    </source>
</evidence>
<evidence type="ECO:0000313" key="4">
    <source>
        <dbReference type="EMBL" id="QSX01113.1"/>
    </source>
</evidence>
<dbReference type="KEGG" id="hakz:J0X25_09240"/>
<feature type="region of interest" description="Disordered" evidence="3">
    <location>
        <begin position="237"/>
        <end position="263"/>
    </location>
</feature>
<proteinExistence type="predicted"/>
<reference evidence="4 5" key="1">
    <citation type="submission" date="2021-03" db="EMBL/GenBank/DDBJ databases">
        <title>Haloterrigena longa sp. nov. and Haloterrigena limicola sp. nov., extremely halophilic archaea isolated from a salt lake.</title>
        <authorList>
            <person name="Henglin C."/>
        </authorList>
    </citation>
    <scope>NUCLEOTIDE SEQUENCE [LARGE SCALE GENOMIC DNA]</scope>
    <source>
        <strain evidence="4 5">KZCA68</strain>
    </source>
</reference>
<dbReference type="GeneID" id="63187487"/>
<dbReference type="Proteomes" id="UP000663203">
    <property type="component" value="Chromosome"/>
</dbReference>
<gene>
    <name evidence="4" type="ORF">J0X25_09240</name>
</gene>
<name>A0A8A2VLB5_9EURY</name>
<keyword evidence="2" id="KW-0456">Lyase</keyword>
<accession>A0A8A2VLB5</accession>
<dbReference type="InterPro" id="IPR002762">
    <property type="entry name" value="CbiX-like"/>
</dbReference>
<evidence type="ECO:0008006" key="6">
    <source>
        <dbReference type="Google" id="ProtNLM"/>
    </source>
</evidence>
<dbReference type="Pfam" id="PF01903">
    <property type="entry name" value="CbiX"/>
    <property type="match status" value="1"/>
</dbReference>
<dbReference type="RefSeq" id="WP_207290827.1">
    <property type="nucleotide sequence ID" value="NZ_CP071462.1"/>
</dbReference>
<protein>
    <recommendedName>
        <fullName evidence="6">Sirohydrochlorin ferrochelatase</fullName>
    </recommendedName>
</protein>
<dbReference type="EMBL" id="CP071462">
    <property type="protein sequence ID" value="QSX01113.1"/>
    <property type="molecule type" value="Genomic_DNA"/>
</dbReference>
<feature type="compositionally biased region" description="Polar residues" evidence="3">
    <location>
        <begin position="248"/>
        <end position="263"/>
    </location>
</feature>
<dbReference type="CDD" id="cd03416">
    <property type="entry name" value="CbiX_SirB_N"/>
    <property type="match status" value="1"/>
</dbReference>
<sequence>MIDGTLIVIGRETGESNKTIETHVGRLRERDIANTVRAERFDETQNPAIDGDGRTDDNDEEVFVVPMSLVETNETRTTVPRVASAISDAACLCGPIGQNPAITDAIADRAAEQLEPGPDVSLVLVGLGSSSMPHERLTIEYHERRLRDQTGYGEVTSAYLVQDPAVECARYNATNDRIVVVPVFITPSTTTEEEIPAKLELDRDDVKYTDPLGTHPRVTDAIHSEVAKQHVLQICVDGSGSPPVGPLNESTGPAANEGMGSSR</sequence>
<keyword evidence="5" id="KW-1185">Reference proteome</keyword>
<organism evidence="4 5">
    <name type="scientific">Haloterrigena alkaliphila</name>
    <dbReference type="NCBI Taxonomy" id="2816475"/>
    <lineage>
        <taxon>Archaea</taxon>
        <taxon>Methanobacteriati</taxon>
        <taxon>Methanobacteriota</taxon>
        <taxon>Stenosarchaea group</taxon>
        <taxon>Halobacteria</taxon>
        <taxon>Halobacteriales</taxon>
        <taxon>Natrialbaceae</taxon>
        <taxon>Haloterrigena</taxon>
    </lineage>
</organism>
<dbReference type="Gene3D" id="3.40.50.1400">
    <property type="match status" value="2"/>
</dbReference>
<dbReference type="AlphaFoldDB" id="A0A8A2VLB5"/>
<evidence type="ECO:0000256" key="3">
    <source>
        <dbReference type="SAM" id="MobiDB-lite"/>
    </source>
</evidence>
<dbReference type="SUPFAM" id="SSF53800">
    <property type="entry name" value="Chelatase"/>
    <property type="match status" value="2"/>
</dbReference>
<keyword evidence="1" id="KW-0479">Metal-binding</keyword>
<dbReference type="GO" id="GO:0046872">
    <property type="term" value="F:metal ion binding"/>
    <property type="evidence" value="ECO:0007669"/>
    <property type="project" value="UniProtKB-KW"/>
</dbReference>
<evidence type="ECO:0000256" key="1">
    <source>
        <dbReference type="ARBA" id="ARBA00022723"/>
    </source>
</evidence>
<dbReference type="GO" id="GO:0016829">
    <property type="term" value="F:lyase activity"/>
    <property type="evidence" value="ECO:0007669"/>
    <property type="project" value="UniProtKB-KW"/>
</dbReference>
<evidence type="ECO:0000256" key="2">
    <source>
        <dbReference type="ARBA" id="ARBA00023239"/>
    </source>
</evidence>